<comment type="caution">
    <text evidence="11">Lacks conserved residue(s) required for the propagation of feature annotation.</text>
</comment>
<keyword evidence="4 16" id="KW-0645">Protease</keyword>
<dbReference type="InterPro" id="IPR023834">
    <property type="entry name" value="T7SS_pept_S8A_mycosin"/>
</dbReference>
<dbReference type="InterPro" id="IPR022398">
    <property type="entry name" value="Peptidase_S8_His-AS"/>
</dbReference>
<dbReference type="InterPro" id="IPR015500">
    <property type="entry name" value="Peptidase_S8_subtilisin-rel"/>
</dbReference>
<feature type="domain" description="Peptidase S8/S53" evidence="15">
    <location>
        <begin position="97"/>
        <end position="405"/>
    </location>
</feature>
<dbReference type="GO" id="GO:0005886">
    <property type="term" value="C:plasma membrane"/>
    <property type="evidence" value="ECO:0007669"/>
    <property type="project" value="UniProtKB-SubCell"/>
</dbReference>
<feature type="region of interest" description="Disordered" evidence="12">
    <location>
        <begin position="256"/>
        <end position="279"/>
    </location>
</feature>
<feature type="compositionally biased region" description="Pro residues" evidence="12">
    <location>
        <begin position="433"/>
        <end position="442"/>
    </location>
</feature>
<feature type="signal peptide" evidence="14">
    <location>
        <begin position="1"/>
        <end position="36"/>
    </location>
</feature>
<feature type="transmembrane region" description="Helical" evidence="13">
    <location>
        <begin position="447"/>
        <end position="471"/>
    </location>
</feature>
<evidence type="ECO:0000256" key="11">
    <source>
        <dbReference type="PROSITE-ProRule" id="PRU01240"/>
    </source>
</evidence>
<dbReference type="RefSeq" id="WP_105295575.1">
    <property type="nucleotide sequence ID" value="NZ_CP092430.2"/>
</dbReference>
<evidence type="ECO:0000256" key="13">
    <source>
        <dbReference type="SAM" id="Phobius"/>
    </source>
</evidence>
<dbReference type="PROSITE" id="PS00137">
    <property type="entry name" value="SUBTILASE_HIS"/>
    <property type="match status" value="1"/>
</dbReference>
<comment type="subcellular location">
    <subcellularLocation>
        <location evidence="1">Cell membrane</location>
        <topology evidence="1">Single-pass membrane protein</topology>
    </subcellularLocation>
</comment>
<evidence type="ECO:0000256" key="5">
    <source>
        <dbReference type="ARBA" id="ARBA00022692"/>
    </source>
</evidence>
<evidence type="ECO:0000256" key="2">
    <source>
        <dbReference type="ARBA" id="ARBA00011073"/>
    </source>
</evidence>
<dbReference type="InterPro" id="IPR036852">
    <property type="entry name" value="Peptidase_S8/S53_dom_sf"/>
</dbReference>
<reference evidence="16 17" key="1">
    <citation type="submission" date="2018-02" db="EMBL/GenBank/DDBJ databases">
        <title>Draft genome sequence of Mycobacterium virginiense isolated from mud of a swine farm in Japan.</title>
        <authorList>
            <person name="Ohya K."/>
        </authorList>
    </citation>
    <scope>NUCLEOTIDE SEQUENCE [LARGE SCALE GENOMIC DNA]</scope>
    <source>
        <strain evidence="16 17">GF75</strain>
    </source>
</reference>
<evidence type="ECO:0000256" key="9">
    <source>
        <dbReference type="ARBA" id="ARBA00022989"/>
    </source>
</evidence>
<feature type="region of interest" description="Disordered" evidence="12">
    <location>
        <begin position="422"/>
        <end position="444"/>
    </location>
</feature>
<evidence type="ECO:0000256" key="6">
    <source>
        <dbReference type="ARBA" id="ARBA00022729"/>
    </source>
</evidence>
<keyword evidence="7" id="KW-0378">Hydrolase</keyword>
<evidence type="ECO:0000313" key="17">
    <source>
        <dbReference type="Proteomes" id="UP000237911"/>
    </source>
</evidence>
<dbReference type="PANTHER" id="PTHR42884:SF14">
    <property type="entry name" value="NEUROENDOCRINE CONVERTASE 1"/>
    <property type="match status" value="1"/>
</dbReference>
<sequence length="479" mass="47666">MIVAEKPGRSRAAGGAFQGAGIAVLAALLTSAPALAITPPTVDPTVPPPSGAPGPVAAMEQRGDCASSGLLPGSNLSAATAGQRMLDLPTAWQFSRGEGQTVAVIDTGVRPGPRLGAVEPGGDYIGTTDGLTDCDGHGTLVAGIIAGLPASDGSDGFTGVAPAARLLSLRTASATISPRLGGDDPRATRVITDITALSRAIVHAADLGARVITISTTTCLPADRNVDQTALGAALRYAAVEKDALIVAAAGDAGQTGSVGGGGEACESNPLTDLSRPQDPRNWAGVTSVSVPSWWHPYVLSVASLSSSGRPSGFTMAGPWVGVAAPGEDIVSVSNREDGGLANALPGNQGRLVPLSGTGYAAGYVAGVAALVRSRYPDLSAMQTAHRIVSTAHNSARAPSDVVGAGTIDPVAALTWELPPAADPAASPAKKITPPPAPQPEDPAPRIVAFAGTALLAGLVVAVATGAAAAARRRKENQL</sequence>
<keyword evidence="5 13" id="KW-0812">Transmembrane</keyword>
<evidence type="ECO:0000256" key="7">
    <source>
        <dbReference type="ARBA" id="ARBA00022801"/>
    </source>
</evidence>
<evidence type="ECO:0000256" key="8">
    <source>
        <dbReference type="ARBA" id="ARBA00022825"/>
    </source>
</evidence>
<dbReference type="AlphaFoldDB" id="A0A9X7NXA9"/>
<keyword evidence="9 13" id="KW-1133">Transmembrane helix</keyword>
<accession>A0A9X7NXA9</accession>
<dbReference type="InterPro" id="IPR000209">
    <property type="entry name" value="Peptidase_S8/S53_dom"/>
</dbReference>
<dbReference type="EMBL" id="PUEV01000094">
    <property type="protein sequence ID" value="PQM50769.1"/>
    <property type="molecule type" value="Genomic_DNA"/>
</dbReference>
<evidence type="ECO:0000256" key="4">
    <source>
        <dbReference type="ARBA" id="ARBA00022670"/>
    </source>
</evidence>
<keyword evidence="10 13" id="KW-0472">Membrane</keyword>
<keyword evidence="6 14" id="KW-0732">Signal</keyword>
<dbReference type="PRINTS" id="PR00723">
    <property type="entry name" value="SUBTILISIN"/>
</dbReference>
<evidence type="ECO:0000256" key="12">
    <source>
        <dbReference type="SAM" id="MobiDB-lite"/>
    </source>
</evidence>
<dbReference type="GO" id="GO:0016485">
    <property type="term" value="P:protein processing"/>
    <property type="evidence" value="ECO:0007669"/>
    <property type="project" value="TreeGrafter"/>
</dbReference>
<dbReference type="SUPFAM" id="SSF52743">
    <property type="entry name" value="Subtilisin-like"/>
    <property type="match status" value="1"/>
</dbReference>
<dbReference type="Proteomes" id="UP000237911">
    <property type="component" value="Unassembled WGS sequence"/>
</dbReference>
<evidence type="ECO:0000256" key="10">
    <source>
        <dbReference type="ARBA" id="ARBA00023136"/>
    </source>
</evidence>
<dbReference type="GO" id="GO:0004252">
    <property type="term" value="F:serine-type endopeptidase activity"/>
    <property type="evidence" value="ECO:0007669"/>
    <property type="project" value="InterPro"/>
</dbReference>
<dbReference type="PANTHER" id="PTHR42884">
    <property type="entry name" value="PROPROTEIN CONVERTASE SUBTILISIN/KEXIN-RELATED"/>
    <property type="match status" value="1"/>
</dbReference>
<proteinExistence type="inferred from homology"/>
<name>A0A9X7NXA9_9MYCO</name>
<organism evidence="16 17">
    <name type="scientific">Mycolicibacter virginiensis</name>
    <dbReference type="NCBI Taxonomy" id="1795032"/>
    <lineage>
        <taxon>Bacteria</taxon>
        <taxon>Bacillati</taxon>
        <taxon>Actinomycetota</taxon>
        <taxon>Actinomycetes</taxon>
        <taxon>Mycobacteriales</taxon>
        <taxon>Mycobacteriaceae</taxon>
        <taxon>Mycolicibacter</taxon>
    </lineage>
</organism>
<comment type="similarity">
    <text evidence="2 11">Belongs to the peptidase S8 family.</text>
</comment>
<comment type="caution">
    <text evidence="16">The sequence shown here is derived from an EMBL/GenBank/DDBJ whole genome shotgun (WGS) entry which is preliminary data.</text>
</comment>
<dbReference type="PROSITE" id="PS51892">
    <property type="entry name" value="SUBTILASE"/>
    <property type="match status" value="1"/>
</dbReference>
<protein>
    <submittedName>
        <fullName evidence="16">Type VII secretion-associated serine protease mycosin</fullName>
    </submittedName>
</protein>
<evidence type="ECO:0000313" key="16">
    <source>
        <dbReference type="EMBL" id="PQM50769.1"/>
    </source>
</evidence>
<keyword evidence="17" id="KW-1185">Reference proteome</keyword>
<evidence type="ECO:0000256" key="14">
    <source>
        <dbReference type="SAM" id="SignalP"/>
    </source>
</evidence>
<gene>
    <name evidence="16" type="primary">mycP</name>
    <name evidence="16" type="ORF">C5U48_18460</name>
</gene>
<dbReference type="Pfam" id="PF00082">
    <property type="entry name" value="Peptidase_S8"/>
    <property type="match status" value="1"/>
</dbReference>
<keyword evidence="8" id="KW-0720">Serine protease</keyword>
<dbReference type="Gene3D" id="3.40.50.200">
    <property type="entry name" value="Peptidase S8/S53 domain"/>
    <property type="match status" value="1"/>
</dbReference>
<evidence type="ECO:0000259" key="15">
    <source>
        <dbReference type="Pfam" id="PF00082"/>
    </source>
</evidence>
<feature type="chain" id="PRO_5040831699" evidence="14">
    <location>
        <begin position="37"/>
        <end position="479"/>
    </location>
</feature>
<evidence type="ECO:0000256" key="1">
    <source>
        <dbReference type="ARBA" id="ARBA00004162"/>
    </source>
</evidence>
<dbReference type="NCBIfam" id="TIGR03921">
    <property type="entry name" value="T7SS_mycosin"/>
    <property type="match status" value="1"/>
</dbReference>
<evidence type="ECO:0000256" key="3">
    <source>
        <dbReference type="ARBA" id="ARBA00022475"/>
    </source>
</evidence>
<keyword evidence="3" id="KW-1003">Cell membrane</keyword>